<dbReference type="Proteomes" id="UP000247512">
    <property type="component" value="Unassembled WGS sequence"/>
</dbReference>
<dbReference type="Proteomes" id="UP000189683">
    <property type="component" value="Chromosome"/>
</dbReference>
<name>A0A9N7H3S9_9PROT</name>
<dbReference type="EMBL" id="CP019875">
    <property type="protein sequence ID" value="AQU89178.1"/>
    <property type="molecule type" value="Genomic_DNA"/>
</dbReference>
<dbReference type="OrthoDB" id="9761586at2"/>
<evidence type="ECO:0000259" key="1">
    <source>
        <dbReference type="Pfam" id="PF02538"/>
    </source>
</evidence>
<evidence type="ECO:0000313" key="3">
    <source>
        <dbReference type="EMBL" id="PYD64849.1"/>
    </source>
</evidence>
<dbReference type="GO" id="GO:0005829">
    <property type="term" value="C:cytosol"/>
    <property type="evidence" value="ECO:0007669"/>
    <property type="project" value="TreeGrafter"/>
</dbReference>
<sequence>MDPITLEVLRNALEAVAQEMGAVLKLTAFSPNIKERMDASCALFDCHAQLIAQAEHVPVHLGSMMRAVAPILARSGPLDHGDIVMVNDPFVAGAHLPDVTLLAPVFIDGACVAYVATRAHHSDVGGMEPGSMPGASRSIYQEGIILPPVKLYRAGVLQEDIQAIFLRNVRTPEERRGDLNAQLAALRVGIARLEEVAERFGHATLASGFAAILDYSERRMLRRLAEMTPGVYEAEDFLDNDGSNTDPVRICVRATVAPDRLVIDFEGSSPQCAGNVNAVAPMTQSATFFAVKLLVDATLPANAGVLRLLDIRIPKGSFLDAQAPAAVCAGNTETTQRVTDAVLRAFAQIAPDRIPAASQGTMNLVSIGGVDPRTGQSYTYIETICGGQGGRPHGAGMDGVQVNMTNTMNTPIEALEISYPLRVECYELREGSGGEGQHRGGAGVTRSLRVIGHEARVSFQSDRRTFSPYGLHGGKDGAVGRNIMTDRQGTEHIVGGKGSVTLEADELIAIETPGGGGWGTP</sequence>
<keyword evidence="5" id="KW-1185">Reference proteome</keyword>
<gene>
    <name evidence="2" type="ORF">B0W47_16155</name>
    <name evidence="3" type="ORF">CDI09_16975</name>
</gene>
<dbReference type="Pfam" id="PF02538">
    <property type="entry name" value="Hydantoinase_B"/>
    <property type="match status" value="1"/>
</dbReference>
<reference evidence="2" key="2">
    <citation type="submission" date="2017-02" db="EMBL/GenBank/DDBJ databases">
        <authorList>
            <person name="Zhang H."/>
        </authorList>
    </citation>
    <scope>NUCLEOTIDE SEQUENCE</scope>
    <source>
        <strain evidence="2">RZS01</strain>
    </source>
</reference>
<dbReference type="EMBL" id="NIRT01000071">
    <property type="protein sequence ID" value="PYD64849.1"/>
    <property type="molecule type" value="Genomic_DNA"/>
</dbReference>
<reference evidence="4" key="1">
    <citation type="submission" date="2017-02" db="EMBL/GenBank/DDBJ databases">
        <title>zhang.</title>
        <authorList>
            <person name="Zhang H."/>
        </authorList>
    </citation>
    <scope>NUCLEOTIDE SEQUENCE [LARGE SCALE GENOMIC DNA]</scope>
    <source>
        <strain evidence="4">RZS01</strain>
    </source>
</reference>
<dbReference type="AlphaFoldDB" id="A0A9N7H3S9"/>
<dbReference type="PANTHER" id="PTHR11365">
    <property type="entry name" value="5-OXOPROLINASE RELATED"/>
    <property type="match status" value="1"/>
</dbReference>
<accession>A0A9N7H3S9</accession>
<dbReference type="GO" id="GO:0006749">
    <property type="term" value="P:glutathione metabolic process"/>
    <property type="evidence" value="ECO:0007669"/>
    <property type="project" value="TreeGrafter"/>
</dbReference>
<evidence type="ECO:0000313" key="4">
    <source>
        <dbReference type="Proteomes" id="UP000189683"/>
    </source>
</evidence>
<dbReference type="InterPro" id="IPR045079">
    <property type="entry name" value="Oxoprolinase-like"/>
</dbReference>
<protein>
    <submittedName>
        <fullName evidence="2">5-oxoprolinase</fullName>
    </submittedName>
</protein>
<dbReference type="KEGG" id="kna:B0W47_16155"/>
<feature type="domain" description="Hydantoinase B/oxoprolinase" evidence="1">
    <location>
        <begin position="2"/>
        <end position="521"/>
    </location>
</feature>
<dbReference type="PANTHER" id="PTHR11365:SF23">
    <property type="entry name" value="HYPOTHETICAL 5-OXOPROLINASE (EUROFUNG)-RELATED"/>
    <property type="match status" value="1"/>
</dbReference>
<evidence type="ECO:0000313" key="5">
    <source>
        <dbReference type="Proteomes" id="UP000247512"/>
    </source>
</evidence>
<reference evidence="3 5" key="3">
    <citation type="submission" date="2017-06" db="EMBL/GenBank/DDBJ databases">
        <title>A draft genome sequence of Komagataeibacter nataicola LMG 1536.</title>
        <authorList>
            <person name="Skraban J."/>
            <person name="Cleenwerck I."/>
            <person name="Vandamme P."/>
            <person name="Trcek J."/>
        </authorList>
    </citation>
    <scope>NUCLEOTIDE SEQUENCE [LARGE SCALE GENOMIC DNA]</scope>
    <source>
        <strain evidence="3 5">LMG 1536</strain>
    </source>
</reference>
<proteinExistence type="predicted"/>
<dbReference type="InterPro" id="IPR003692">
    <property type="entry name" value="Hydantoinase_B"/>
</dbReference>
<dbReference type="GO" id="GO:0017168">
    <property type="term" value="F:5-oxoprolinase (ATP-hydrolyzing) activity"/>
    <property type="evidence" value="ECO:0007669"/>
    <property type="project" value="TreeGrafter"/>
</dbReference>
<evidence type="ECO:0000313" key="2">
    <source>
        <dbReference type="EMBL" id="AQU89178.1"/>
    </source>
</evidence>
<organism evidence="2 4">
    <name type="scientific">Komagataeibacter nataicola</name>
    <dbReference type="NCBI Taxonomy" id="265960"/>
    <lineage>
        <taxon>Bacteria</taxon>
        <taxon>Pseudomonadati</taxon>
        <taxon>Pseudomonadota</taxon>
        <taxon>Alphaproteobacteria</taxon>
        <taxon>Acetobacterales</taxon>
        <taxon>Acetobacteraceae</taxon>
        <taxon>Komagataeibacter</taxon>
    </lineage>
</organism>